<dbReference type="PROSITE" id="PS50262">
    <property type="entry name" value="G_PROTEIN_RECEP_F1_2"/>
    <property type="match status" value="1"/>
</dbReference>
<evidence type="ECO:0000256" key="2">
    <source>
        <dbReference type="ARBA" id="ARBA00022475"/>
    </source>
</evidence>
<proteinExistence type="predicted"/>
<evidence type="ECO:0000256" key="4">
    <source>
        <dbReference type="ARBA" id="ARBA00022989"/>
    </source>
</evidence>
<dbReference type="InterPro" id="IPR050119">
    <property type="entry name" value="CCR1-9-like"/>
</dbReference>
<dbReference type="GO" id="GO:0005886">
    <property type="term" value="C:plasma membrane"/>
    <property type="evidence" value="ECO:0007669"/>
    <property type="project" value="UniProtKB-SubCell"/>
</dbReference>
<evidence type="ECO:0000256" key="9">
    <source>
        <dbReference type="SAM" id="Phobius"/>
    </source>
</evidence>
<dbReference type="SUPFAM" id="SSF81321">
    <property type="entry name" value="Family A G protein-coupled receptor-like"/>
    <property type="match status" value="1"/>
</dbReference>
<dbReference type="GO" id="GO:0006935">
    <property type="term" value="P:chemotaxis"/>
    <property type="evidence" value="ECO:0007669"/>
    <property type="project" value="InterPro"/>
</dbReference>
<feature type="transmembrane region" description="Helical" evidence="9">
    <location>
        <begin position="244"/>
        <end position="265"/>
    </location>
</feature>
<dbReference type="InterPro" id="IPR017452">
    <property type="entry name" value="GPCR_Rhodpsn_7TM"/>
</dbReference>
<feature type="transmembrane region" description="Helical" evidence="9">
    <location>
        <begin position="150"/>
        <end position="174"/>
    </location>
</feature>
<reference evidence="11" key="4">
    <citation type="submission" date="2025-09" db="UniProtKB">
        <authorList>
            <consortium name="Ensembl"/>
        </authorList>
    </citation>
    <scope>IDENTIFICATION</scope>
    <source>
        <strain evidence="11">HSOK</strain>
    </source>
</reference>
<keyword evidence="7" id="KW-0675">Receptor</keyword>
<accession>A0A3P9HFX0</accession>
<evidence type="ECO:0000256" key="8">
    <source>
        <dbReference type="ARBA" id="ARBA00023224"/>
    </source>
</evidence>
<dbReference type="GO" id="GO:0004950">
    <property type="term" value="F:chemokine receptor activity"/>
    <property type="evidence" value="ECO:0007669"/>
    <property type="project" value="InterPro"/>
</dbReference>
<sequence>MVPDYTSEYPWENYSLYHNDCCEGGYFCDLNEVWKFEALFMPIVLSLTFAVGIPGNGLLVGVLLRRWRTWSAADIFILHLGIADILLMMTLPLWAVQSADEWKFGLLTCKMAGSLYTVNFYSGIIFLACICLDSYFSVVHAHMYSRRKPWVVHVSCMVVWLFSLLLSIPDWIFLDVVQGELDRQQCFRNYGIEDMVHWIVLSRSIFHTVGFLIPSVVLIFCYASIFHRLRSGNQNLQKQRACKVIMAVVVVFFVCLTPFNITLFIDTIYSRNPNETCQSSAAPLVKAMRVTQSLVYIRCSLIPILYAFLGGKFRRQAQATLLPQKGYSAFRKINGWKNLLEGPTCRVVFPMFLSSWKSHLPRSRSEENRRCCGAGACFRKEVKCKL</sequence>
<evidence type="ECO:0000256" key="7">
    <source>
        <dbReference type="ARBA" id="ARBA00023170"/>
    </source>
</evidence>
<feature type="transmembrane region" description="Helical" evidence="9">
    <location>
        <begin position="39"/>
        <end position="64"/>
    </location>
</feature>
<protein>
    <recommendedName>
        <fullName evidence="10">G-protein coupled receptors family 1 profile domain-containing protein</fullName>
    </recommendedName>
</protein>
<dbReference type="PANTHER" id="PTHR10489">
    <property type="entry name" value="CELL ADHESION MOLECULE"/>
    <property type="match status" value="1"/>
</dbReference>
<keyword evidence="8" id="KW-0807">Transducer</keyword>
<dbReference type="Gene3D" id="1.20.1070.10">
    <property type="entry name" value="Rhodopsin 7-helix transmembrane proteins"/>
    <property type="match status" value="1"/>
</dbReference>
<keyword evidence="2" id="KW-1003">Cell membrane</keyword>
<dbReference type="InterPro" id="IPR000276">
    <property type="entry name" value="GPCR_Rhodpsn"/>
</dbReference>
<reference evidence="11 12" key="2">
    <citation type="submission" date="2017-04" db="EMBL/GenBank/DDBJ databases">
        <title>CpG methylation of centromeres and impact of large insertions on vertebrate speciation.</title>
        <authorList>
            <person name="Ichikawa K."/>
            <person name="Yoshimura J."/>
            <person name="Morishita S."/>
        </authorList>
    </citation>
    <scope>NUCLEOTIDE SEQUENCE</scope>
    <source>
        <strain evidence="11 12">HSOK</strain>
    </source>
</reference>
<keyword evidence="6 9" id="KW-0472">Membrane</keyword>
<reference evidence="11" key="3">
    <citation type="submission" date="2025-08" db="UniProtKB">
        <authorList>
            <consortium name="Ensembl"/>
        </authorList>
    </citation>
    <scope>IDENTIFICATION</scope>
    <source>
        <strain evidence="11">HSOK</strain>
    </source>
</reference>
<organism evidence="11 12">
    <name type="scientific">Oryzias latipes</name>
    <name type="common">Japanese rice fish</name>
    <name type="synonym">Japanese killifish</name>
    <dbReference type="NCBI Taxonomy" id="8090"/>
    <lineage>
        <taxon>Eukaryota</taxon>
        <taxon>Metazoa</taxon>
        <taxon>Chordata</taxon>
        <taxon>Craniata</taxon>
        <taxon>Vertebrata</taxon>
        <taxon>Euteleostomi</taxon>
        <taxon>Actinopterygii</taxon>
        <taxon>Neopterygii</taxon>
        <taxon>Teleostei</taxon>
        <taxon>Neoteleostei</taxon>
        <taxon>Acanthomorphata</taxon>
        <taxon>Ovalentaria</taxon>
        <taxon>Atherinomorphae</taxon>
        <taxon>Beloniformes</taxon>
        <taxon>Adrianichthyidae</taxon>
        <taxon>Oryziinae</taxon>
        <taxon>Oryzias</taxon>
    </lineage>
</organism>
<dbReference type="AlphaFoldDB" id="A0A3P9HFX0"/>
<reference key="1">
    <citation type="journal article" date="2007" name="Nature">
        <title>The medaka draft genome and insights into vertebrate genome evolution.</title>
        <authorList>
            <person name="Kasahara M."/>
            <person name="Naruse K."/>
            <person name="Sasaki S."/>
            <person name="Nakatani Y."/>
            <person name="Qu W."/>
            <person name="Ahsan B."/>
            <person name="Yamada T."/>
            <person name="Nagayasu Y."/>
            <person name="Doi K."/>
            <person name="Kasai Y."/>
            <person name="Jindo T."/>
            <person name="Kobayashi D."/>
            <person name="Shimada A."/>
            <person name="Toyoda A."/>
            <person name="Kuroki Y."/>
            <person name="Fujiyama A."/>
            <person name="Sasaki T."/>
            <person name="Shimizu A."/>
            <person name="Asakawa S."/>
            <person name="Shimizu N."/>
            <person name="Hashimoto S."/>
            <person name="Yang J."/>
            <person name="Lee Y."/>
            <person name="Matsushima K."/>
            <person name="Sugano S."/>
            <person name="Sakaizumi M."/>
            <person name="Narita T."/>
            <person name="Ohishi K."/>
            <person name="Haga S."/>
            <person name="Ohta F."/>
            <person name="Nomoto H."/>
            <person name="Nogata K."/>
            <person name="Morishita T."/>
            <person name="Endo T."/>
            <person name="Shin-I T."/>
            <person name="Takeda H."/>
            <person name="Morishita S."/>
            <person name="Kohara Y."/>
        </authorList>
    </citation>
    <scope>NUCLEOTIDE SEQUENCE [LARGE SCALE GENOMIC DNA]</scope>
    <source>
        <strain>Hd-rR</strain>
    </source>
</reference>
<dbReference type="PANTHER" id="PTHR10489:SF671">
    <property type="entry name" value="C-X-C CHEMOKINE RECEPTOR TYPE 3"/>
    <property type="match status" value="1"/>
</dbReference>
<feature type="transmembrane region" description="Helical" evidence="9">
    <location>
        <begin position="205"/>
        <end position="223"/>
    </location>
</feature>
<keyword evidence="4 9" id="KW-1133">Transmembrane helix</keyword>
<dbReference type="PRINTS" id="PR00657">
    <property type="entry name" value="CCCHEMOKINER"/>
</dbReference>
<keyword evidence="3 9" id="KW-0812">Transmembrane</keyword>
<feature type="domain" description="G-protein coupled receptors family 1 profile" evidence="10">
    <location>
        <begin position="55"/>
        <end position="306"/>
    </location>
</feature>
<comment type="subcellular location">
    <subcellularLocation>
        <location evidence="1">Cell membrane</location>
        <topology evidence="1">Multi-pass membrane protein</topology>
    </subcellularLocation>
</comment>
<evidence type="ECO:0000256" key="1">
    <source>
        <dbReference type="ARBA" id="ARBA00004651"/>
    </source>
</evidence>
<dbReference type="InterPro" id="IPR000355">
    <property type="entry name" value="Chemokine_rcpt"/>
</dbReference>
<evidence type="ECO:0000256" key="3">
    <source>
        <dbReference type="ARBA" id="ARBA00022692"/>
    </source>
</evidence>
<evidence type="ECO:0000259" key="10">
    <source>
        <dbReference type="PROSITE" id="PS50262"/>
    </source>
</evidence>
<feature type="transmembrane region" description="Helical" evidence="9">
    <location>
        <begin position="76"/>
        <end position="96"/>
    </location>
</feature>
<evidence type="ECO:0000256" key="5">
    <source>
        <dbReference type="ARBA" id="ARBA00023040"/>
    </source>
</evidence>
<dbReference type="PRINTS" id="PR00237">
    <property type="entry name" value="GPCRRHODOPSN"/>
</dbReference>
<evidence type="ECO:0000256" key="6">
    <source>
        <dbReference type="ARBA" id="ARBA00023136"/>
    </source>
</evidence>
<feature type="transmembrane region" description="Helical" evidence="9">
    <location>
        <begin position="116"/>
        <end position="138"/>
    </location>
</feature>
<dbReference type="Ensembl" id="ENSORLT00015003816.1">
    <property type="protein sequence ID" value="ENSORLP00015006667.1"/>
    <property type="gene ID" value="ENSORLG00015007540.1"/>
</dbReference>
<keyword evidence="5" id="KW-0297">G-protein coupled receptor</keyword>
<evidence type="ECO:0000313" key="11">
    <source>
        <dbReference type="Ensembl" id="ENSORLP00015006667.1"/>
    </source>
</evidence>
<dbReference type="Pfam" id="PF00001">
    <property type="entry name" value="7tm_1"/>
    <property type="match status" value="1"/>
</dbReference>
<dbReference type="Proteomes" id="UP000265200">
    <property type="component" value="Chromosome 16"/>
</dbReference>
<feature type="transmembrane region" description="Helical" evidence="9">
    <location>
        <begin position="293"/>
        <end position="309"/>
    </location>
</feature>
<evidence type="ECO:0000313" key="12">
    <source>
        <dbReference type="Proteomes" id="UP000265200"/>
    </source>
</evidence>
<name>A0A3P9HFX0_ORYLA</name>